<sequence>MESTHVTDAAAAVRQARFGSLPPRIRHEDMVEEKAATANDPARYAFNPEASWRSFSCLAADLGL</sequence>
<dbReference type="EMBL" id="BAAACA010000009">
    <property type="protein sequence ID" value="GAA0587586.1"/>
    <property type="molecule type" value="Genomic_DNA"/>
</dbReference>
<gene>
    <name evidence="1" type="ORF">GCM10010394_15890</name>
</gene>
<dbReference type="Proteomes" id="UP001500668">
    <property type="component" value="Unassembled WGS sequence"/>
</dbReference>
<organism evidence="1 2">
    <name type="scientific">Streptomyces crystallinus</name>
    <dbReference type="NCBI Taxonomy" id="68191"/>
    <lineage>
        <taxon>Bacteria</taxon>
        <taxon>Bacillati</taxon>
        <taxon>Actinomycetota</taxon>
        <taxon>Actinomycetes</taxon>
        <taxon>Kitasatosporales</taxon>
        <taxon>Streptomycetaceae</taxon>
        <taxon>Streptomyces</taxon>
    </lineage>
</organism>
<evidence type="ECO:0000313" key="2">
    <source>
        <dbReference type="Proteomes" id="UP001500668"/>
    </source>
</evidence>
<dbReference type="RefSeq" id="WP_344071626.1">
    <property type="nucleotide sequence ID" value="NZ_BAAACA010000009.1"/>
</dbReference>
<proteinExistence type="predicted"/>
<protein>
    <submittedName>
        <fullName evidence="1">Uncharacterized protein</fullName>
    </submittedName>
</protein>
<name>A0ABP3QBF0_9ACTN</name>
<evidence type="ECO:0000313" key="1">
    <source>
        <dbReference type="EMBL" id="GAA0587586.1"/>
    </source>
</evidence>
<keyword evidence="2" id="KW-1185">Reference proteome</keyword>
<comment type="caution">
    <text evidence="1">The sequence shown here is derived from an EMBL/GenBank/DDBJ whole genome shotgun (WGS) entry which is preliminary data.</text>
</comment>
<accession>A0ABP3QBF0</accession>
<reference evidence="2" key="1">
    <citation type="journal article" date="2019" name="Int. J. Syst. Evol. Microbiol.">
        <title>The Global Catalogue of Microorganisms (GCM) 10K type strain sequencing project: providing services to taxonomists for standard genome sequencing and annotation.</title>
        <authorList>
            <consortium name="The Broad Institute Genomics Platform"/>
            <consortium name="The Broad Institute Genome Sequencing Center for Infectious Disease"/>
            <person name="Wu L."/>
            <person name="Ma J."/>
        </authorList>
    </citation>
    <scope>NUCLEOTIDE SEQUENCE [LARGE SCALE GENOMIC DNA]</scope>
    <source>
        <strain evidence="2">JCM 5067</strain>
    </source>
</reference>